<gene>
    <name evidence="10" type="ORF">ACFP1B_10205</name>
</gene>
<keyword evidence="5 7" id="KW-1133">Transmembrane helix</keyword>
<evidence type="ECO:0000256" key="4">
    <source>
        <dbReference type="ARBA" id="ARBA00022692"/>
    </source>
</evidence>
<evidence type="ECO:0000313" key="10">
    <source>
        <dbReference type="EMBL" id="MFC5913794.1"/>
    </source>
</evidence>
<dbReference type="EMBL" id="JBHSPU010000010">
    <property type="protein sequence ID" value="MFC5913794.1"/>
    <property type="molecule type" value="Genomic_DNA"/>
</dbReference>
<dbReference type="PROSITE" id="PS50928">
    <property type="entry name" value="ABC_TM1"/>
    <property type="match status" value="1"/>
</dbReference>
<feature type="transmembrane region" description="Helical" evidence="7">
    <location>
        <begin position="226"/>
        <end position="249"/>
    </location>
</feature>
<dbReference type="Proteomes" id="UP001596200">
    <property type="component" value="Unassembled WGS sequence"/>
</dbReference>
<keyword evidence="3" id="KW-1003">Cell membrane</keyword>
<dbReference type="CDD" id="cd06261">
    <property type="entry name" value="TM_PBP2"/>
    <property type="match status" value="1"/>
</dbReference>
<reference evidence="11" key="1">
    <citation type="journal article" date="2019" name="Int. J. Syst. Evol. Microbiol.">
        <title>The Global Catalogue of Microorganisms (GCM) 10K type strain sequencing project: providing services to taxonomists for standard genome sequencing and annotation.</title>
        <authorList>
            <consortium name="The Broad Institute Genomics Platform"/>
            <consortium name="The Broad Institute Genome Sequencing Center for Infectious Disease"/>
            <person name="Wu L."/>
            <person name="Ma J."/>
        </authorList>
    </citation>
    <scope>NUCLEOTIDE SEQUENCE [LARGE SCALE GENOMIC DNA]</scope>
    <source>
        <strain evidence="11">JCM 4147</strain>
    </source>
</reference>
<evidence type="ECO:0000256" key="6">
    <source>
        <dbReference type="ARBA" id="ARBA00023136"/>
    </source>
</evidence>
<dbReference type="Gene3D" id="1.10.3720.10">
    <property type="entry name" value="MetI-like"/>
    <property type="match status" value="1"/>
</dbReference>
<evidence type="ECO:0000256" key="2">
    <source>
        <dbReference type="ARBA" id="ARBA00022448"/>
    </source>
</evidence>
<feature type="transmembrane region" description="Helical" evidence="7">
    <location>
        <begin position="153"/>
        <end position="178"/>
    </location>
</feature>
<evidence type="ECO:0000256" key="7">
    <source>
        <dbReference type="RuleBase" id="RU363032"/>
    </source>
</evidence>
<sequence>MTAAPAQTEAPHGTPPGAKPPASPDRAARRAERKLRKLSEQDTVPYGMRPTRAGRIGRAVLLTVAALVTIFPFYAMVVLSLKPSAAVEFPGSLLPWPLTGEAYDTVMNAQDVPRWLLNTLIYSVVSVVGVLLLASLAGYAFAKKRFPGRETMFWSFLSMVMVPYHVTMIPTFAMIAKLGGVDTYWGLIVPTLANAQAVFLMRQFIQGLPDELFEAARLDGCNEWQIFYRIVLPLLKPILATLGVFVFLWHWNDFLWPLVIGQSTDMRTLTVGIASLQQQNVPLNVVLSGSVIAFVPIFAAYMVGQRYFTEGVTASGIKG</sequence>
<organism evidence="10 11">
    <name type="scientific">Streptomyces pulveraceus</name>
    <dbReference type="NCBI Taxonomy" id="68258"/>
    <lineage>
        <taxon>Bacteria</taxon>
        <taxon>Bacillati</taxon>
        <taxon>Actinomycetota</taxon>
        <taxon>Actinomycetes</taxon>
        <taxon>Kitasatosporales</taxon>
        <taxon>Streptomycetaceae</taxon>
        <taxon>Streptomyces</taxon>
    </lineage>
</organism>
<evidence type="ECO:0000256" key="8">
    <source>
        <dbReference type="SAM" id="MobiDB-lite"/>
    </source>
</evidence>
<dbReference type="InterPro" id="IPR035906">
    <property type="entry name" value="MetI-like_sf"/>
</dbReference>
<dbReference type="InterPro" id="IPR000515">
    <property type="entry name" value="MetI-like"/>
</dbReference>
<comment type="similarity">
    <text evidence="7">Belongs to the binding-protein-dependent transport system permease family.</text>
</comment>
<feature type="compositionally biased region" description="Pro residues" evidence="8">
    <location>
        <begin position="13"/>
        <end position="23"/>
    </location>
</feature>
<keyword evidence="6 7" id="KW-0472">Membrane</keyword>
<keyword evidence="4 7" id="KW-0812">Transmembrane</keyword>
<keyword evidence="11" id="KW-1185">Reference proteome</keyword>
<feature type="transmembrane region" description="Helical" evidence="7">
    <location>
        <begin position="285"/>
        <end position="303"/>
    </location>
</feature>
<dbReference type="PANTHER" id="PTHR43744">
    <property type="entry name" value="ABC TRANSPORTER PERMEASE PROTEIN MG189-RELATED-RELATED"/>
    <property type="match status" value="1"/>
</dbReference>
<feature type="domain" description="ABC transmembrane type-1" evidence="9">
    <location>
        <begin position="116"/>
        <end position="304"/>
    </location>
</feature>
<feature type="transmembrane region" description="Helical" evidence="7">
    <location>
        <begin position="59"/>
        <end position="81"/>
    </location>
</feature>
<evidence type="ECO:0000256" key="5">
    <source>
        <dbReference type="ARBA" id="ARBA00022989"/>
    </source>
</evidence>
<keyword evidence="2 7" id="KW-0813">Transport</keyword>
<evidence type="ECO:0000256" key="3">
    <source>
        <dbReference type="ARBA" id="ARBA00022475"/>
    </source>
</evidence>
<comment type="caution">
    <text evidence="10">The sequence shown here is derived from an EMBL/GenBank/DDBJ whole genome shotgun (WGS) entry which is preliminary data.</text>
</comment>
<evidence type="ECO:0000256" key="1">
    <source>
        <dbReference type="ARBA" id="ARBA00004651"/>
    </source>
</evidence>
<proteinExistence type="inferred from homology"/>
<evidence type="ECO:0000313" key="11">
    <source>
        <dbReference type="Proteomes" id="UP001596200"/>
    </source>
</evidence>
<feature type="region of interest" description="Disordered" evidence="8">
    <location>
        <begin position="1"/>
        <end position="46"/>
    </location>
</feature>
<evidence type="ECO:0000259" key="9">
    <source>
        <dbReference type="PROSITE" id="PS50928"/>
    </source>
</evidence>
<dbReference type="SUPFAM" id="SSF161098">
    <property type="entry name" value="MetI-like"/>
    <property type="match status" value="1"/>
</dbReference>
<comment type="subcellular location">
    <subcellularLocation>
        <location evidence="1 7">Cell membrane</location>
        <topology evidence="1 7">Multi-pass membrane protein</topology>
    </subcellularLocation>
</comment>
<dbReference type="Pfam" id="PF00528">
    <property type="entry name" value="BPD_transp_1"/>
    <property type="match status" value="1"/>
</dbReference>
<name>A0ABW1GGB4_9ACTN</name>
<dbReference type="PANTHER" id="PTHR43744:SF12">
    <property type="entry name" value="ABC TRANSPORTER PERMEASE PROTEIN MG189-RELATED"/>
    <property type="match status" value="1"/>
</dbReference>
<feature type="transmembrane region" description="Helical" evidence="7">
    <location>
        <begin position="120"/>
        <end position="141"/>
    </location>
</feature>
<protein>
    <submittedName>
        <fullName evidence="10">Carbohydrate ABC transporter permease</fullName>
    </submittedName>
</protein>
<dbReference type="RefSeq" id="WP_344517603.1">
    <property type="nucleotide sequence ID" value="NZ_BAAATU010000073.1"/>
</dbReference>
<accession>A0ABW1GGB4</accession>